<sequence>MASPSLPPNGQNGRHDAAPTPWPAQGQLYDEVYHPEGNGVSQLREMAGLLWAHKWIILGVFVVVMAAAGVYTYTLPNQYQTSSLLLIKPDSPSTLVSTRGRMVPGLAGNRSLSNQLFVLRQSRELAQRVADRMDEMYPEGEGPPIMYTAETQERLSAQQLAGRLMGRVQASPGGEEIDAIRLSATSTDPQEAALLVNLFSEEYVEFSRDRSRQSVQATYDFLKEQSESLRVDMEEAEQNLVDFMQREEAVALDEETSSTVSRITSLESERAQLRIELEMTRARFNAQQDNIESIEPQLAERLASNIDSELARVQEERAELKQQLDQALERNSNLSPNPNGNALERELARTQERIDRLDTQAQDIAARYVDQALAAGGAGPGEDSERGVGYVAEQREQLVQQRIQISGMEARLSNIDEQLAENRTRLQELPAQSLELAQLQRERRSAEQVYSFVRQQMQETRMTLESEIGNAEVVRFAGVPSVPFAPTPRQNMTLAALLGLVLGGGFVIIRDLLDTRVRQPDDVRATGEHLIGVVPSMDAIIQRDFDGERHIEIDGQKVPTTLPMLVSPMSAVAESYRRLRTNLRFARPDDEVRTLAVTSASKGEGKTTTVANLALALASAGQRTLLIDADLRRPRLHTLFDGNTSLPLVDILYDGLPDPEALRTSVDHLYVMSGGEKVPNPAELLGSQRMQTLLDDMEGEFDYVLVDTAPVLLFSDALALSPFCKGVVMVASSGTTDHRALEHAIHQMHEVDAPLLGCVLNNYKADDNSRYAYSYDNYGYAQSMKRLDDYYSDDNAPSKSRLQQWLGR</sequence>
<evidence type="ECO:0000256" key="16">
    <source>
        <dbReference type="SAM" id="Coils"/>
    </source>
</evidence>
<dbReference type="Proteomes" id="UP000221024">
    <property type="component" value="Unassembled WGS sequence"/>
</dbReference>
<dbReference type="EC" id="2.7.10.2" evidence="4"/>
<evidence type="ECO:0000256" key="8">
    <source>
        <dbReference type="ARBA" id="ARBA00022692"/>
    </source>
</evidence>
<keyword evidence="6" id="KW-0997">Cell inner membrane</keyword>
<feature type="domain" description="Tyrosine-protein kinase G-rich" evidence="21">
    <location>
        <begin position="436"/>
        <end position="511"/>
    </location>
</feature>
<comment type="catalytic activity">
    <reaction evidence="15">
        <text>L-tyrosyl-[protein] + ATP = O-phospho-L-tyrosyl-[protein] + ADP + H(+)</text>
        <dbReference type="Rhea" id="RHEA:10596"/>
        <dbReference type="Rhea" id="RHEA-COMP:10136"/>
        <dbReference type="Rhea" id="RHEA-COMP:20101"/>
        <dbReference type="ChEBI" id="CHEBI:15378"/>
        <dbReference type="ChEBI" id="CHEBI:30616"/>
        <dbReference type="ChEBI" id="CHEBI:46858"/>
        <dbReference type="ChEBI" id="CHEBI:61978"/>
        <dbReference type="ChEBI" id="CHEBI:456216"/>
        <dbReference type="EC" id="2.7.10.2"/>
    </reaction>
</comment>
<evidence type="ECO:0000259" key="19">
    <source>
        <dbReference type="Pfam" id="PF02706"/>
    </source>
</evidence>
<feature type="domain" description="AAA" evidence="20">
    <location>
        <begin position="593"/>
        <end position="718"/>
    </location>
</feature>
<evidence type="ECO:0000256" key="11">
    <source>
        <dbReference type="ARBA" id="ARBA00022840"/>
    </source>
</evidence>
<feature type="domain" description="Polysaccharide chain length determinant N-terminal" evidence="19">
    <location>
        <begin position="43"/>
        <end position="131"/>
    </location>
</feature>
<evidence type="ECO:0000256" key="17">
    <source>
        <dbReference type="SAM" id="MobiDB-lite"/>
    </source>
</evidence>
<evidence type="ECO:0000256" key="1">
    <source>
        <dbReference type="ARBA" id="ARBA00004429"/>
    </source>
</evidence>
<evidence type="ECO:0000256" key="14">
    <source>
        <dbReference type="ARBA" id="ARBA00023137"/>
    </source>
</evidence>
<keyword evidence="13 18" id="KW-0472">Membrane</keyword>
<evidence type="ECO:0000256" key="15">
    <source>
        <dbReference type="ARBA" id="ARBA00051245"/>
    </source>
</evidence>
<evidence type="ECO:0000256" key="4">
    <source>
        <dbReference type="ARBA" id="ARBA00011903"/>
    </source>
</evidence>
<evidence type="ECO:0000256" key="2">
    <source>
        <dbReference type="ARBA" id="ARBA00007316"/>
    </source>
</evidence>
<keyword evidence="5" id="KW-1003">Cell membrane</keyword>
<dbReference type="Pfam" id="PF13807">
    <property type="entry name" value="GNVR"/>
    <property type="match status" value="1"/>
</dbReference>
<evidence type="ECO:0000313" key="22">
    <source>
        <dbReference type="EMBL" id="PEN06274.1"/>
    </source>
</evidence>
<comment type="similarity">
    <text evidence="2">Belongs to the CpsD/CapB family.</text>
</comment>
<name>A0A2H3NWA9_9BACT</name>
<dbReference type="Gene3D" id="3.40.50.300">
    <property type="entry name" value="P-loop containing nucleotide triphosphate hydrolases"/>
    <property type="match status" value="1"/>
</dbReference>
<evidence type="ECO:0000259" key="21">
    <source>
        <dbReference type="Pfam" id="PF13807"/>
    </source>
</evidence>
<dbReference type="Pfam" id="PF02706">
    <property type="entry name" value="Wzz"/>
    <property type="match status" value="1"/>
</dbReference>
<evidence type="ECO:0000256" key="12">
    <source>
        <dbReference type="ARBA" id="ARBA00022989"/>
    </source>
</evidence>
<proteinExistence type="inferred from homology"/>
<gene>
    <name evidence="22" type="ORF">CRI93_10655</name>
</gene>
<dbReference type="InterPro" id="IPR005702">
    <property type="entry name" value="Wzc-like_C"/>
</dbReference>
<keyword evidence="14" id="KW-0829">Tyrosine-protein kinase</keyword>
<dbReference type="CDD" id="cd05387">
    <property type="entry name" value="BY-kinase"/>
    <property type="match status" value="1"/>
</dbReference>
<dbReference type="InterPro" id="IPR027417">
    <property type="entry name" value="P-loop_NTPase"/>
</dbReference>
<evidence type="ECO:0000256" key="10">
    <source>
        <dbReference type="ARBA" id="ARBA00022777"/>
    </source>
</evidence>
<dbReference type="GO" id="GO:0004715">
    <property type="term" value="F:non-membrane spanning protein tyrosine kinase activity"/>
    <property type="evidence" value="ECO:0007669"/>
    <property type="project" value="UniProtKB-EC"/>
</dbReference>
<feature type="transmembrane region" description="Helical" evidence="18">
    <location>
        <begin position="55"/>
        <end position="74"/>
    </location>
</feature>
<evidence type="ECO:0000256" key="7">
    <source>
        <dbReference type="ARBA" id="ARBA00022679"/>
    </source>
</evidence>
<dbReference type="PANTHER" id="PTHR32309">
    <property type="entry name" value="TYROSINE-PROTEIN KINASE"/>
    <property type="match status" value="1"/>
</dbReference>
<keyword evidence="16" id="KW-0175">Coiled coil</keyword>
<keyword evidence="12 18" id="KW-1133">Transmembrane helix</keyword>
<dbReference type="NCBIfam" id="TIGR01007">
    <property type="entry name" value="eps_fam"/>
    <property type="match status" value="1"/>
</dbReference>
<keyword evidence="9" id="KW-0547">Nucleotide-binding</keyword>
<evidence type="ECO:0000313" key="23">
    <source>
        <dbReference type="Proteomes" id="UP000221024"/>
    </source>
</evidence>
<keyword evidence="7" id="KW-0808">Transferase</keyword>
<keyword evidence="10" id="KW-0418">Kinase</keyword>
<dbReference type="EMBL" id="PDEP01000009">
    <property type="protein sequence ID" value="PEN06274.1"/>
    <property type="molecule type" value="Genomic_DNA"/>
</dbReference>
<evidence type="ECO:0000256" key="13">
    <source>
        <dbReference type="ARBA" id="ARBA00023136"/>
    </source>
</evidence>
<feature type="coiled-coil region" evidence="16">
    <location>
        <begin position="391"/>
        <end position="456"/>
    </location>
</feature>
<dbReference type="RefSeq" id="WP_098062622.1">
    <property type="nucleotide sequence ID" value="NZ_PDEP01000009.1"/>
</dbReference>
<feature type="region of interest" description="Disordered" evidence="17">
    <location>
        <begin position="1"/>
        <end position="21"/>
    </location>
</feature>
<dbReference type="PANTHER" id="PTHR32309:SF13">
    <property type="entry name" value="FERRIC ENTEROBACTIN TRANSPORT PROTEIN FEPE"/>
    <property type="match status" value="1"/>
</dbReference>
<organism evidence="22 23">
    <name type="scientific">Longimonas halophila</name>
    <dbReference type="NCBI Taxonomy" id="1469170"/>
    <lineage>
        <taxon>Bacteria</taxon>
        <taxon>Pseudomonadati</taxon>
        <taxon>Rhodothermota</taxon>
        <taxon>Rhodothermia</taxon>
        <taxon>Rhodothermales</taxon>
        <taxon>Salisaetaceae</taxon>
        <taxon>Longimonas</taxon>
    </lineage>
</organism>
<evidence type="ECO:0000259" key="20">
    <source>
        <dbReference type="Pfam" id="PF13614"/>
    </source>
</evidence>
<dbReference type="GO" id="GO:0005886">
    <property type="term" value="C:plasma membrane"/>
    <property type="evidence" value="ECO:0007669"/>
    <property type="project" value="UniProtKB-SubCell"/>
</dbReference>
<evidence type="ECO:0000256" key="9">
    <source>
        <dbReference type="ARBA" id="ARBA00022741"/>
    </source>
</evidence>
<evidence type="ECO:0000256" key="5">
    <source>
        <dbReference type="ARBA" id="ARBA00022475"/>
    </source>
</evidence>
<reference evidence="22 23" key="1">
    <citation type="submission" date="2017-10" db="EMBL/GenBank/DDBJ databases">
        <title>Draft genome of Longimonas halophila.</title>
        <authorList>
            <person name="Goh K.M."/>
            <person name="Shamsir M.S."/>
            <person name="Lim S.W."/>
        </authorList>
    </citation>
    <scope>NUCLEOTIDE SEQUENCE [LARGE SCALE GENOMIC DNA]</scope>
    <source>
        <strain evidence="22 23">KCTC 42399</strain>
    </source>
</reference>
<dbReference type="GO" id="GO:0005524">
    <property type="term" value="F:ATP binding"/>
    <property type="evidence" value="ECO:0007669"/>
    <property type="project" value="UniProtKB-KW"/>
</dbReference>
<dbReference type="InterPro" id="IPR025669">
    <property type="entry name" value="AAA_dom"/>
</dbReference>
<dbReference type="OrthoDB" id="9794577at2"/>
<evidence type="ECO:0000256" key="3">
    <source>
        <dbReference type="ARBA" id="ARBA00008883"/>
    </source>
</evidence>
<comment type="caution">
    <text evidence="22">The sequence shown here is derived from an EMBL/GenBank/DDBJ whole genome shotgun (WGS) entry which is preliminary data.</text>
</comment>
<dbReference type="InterPro" id="IPR050445">
    <property type="entry name" value="Bact_polysacc_biosynth/exp"/>
</dbReference>
<keyword evidence="11" id="KW-0067">ATP-binding</keyword>
<feature type="coiled-coil region" evidence="16">
    <location>
        <begin position="219"/>
        <end position="367"/>
    </location>
</feature>
<dbReference type="SUPFAM" id="SSF52540">
    <property type="entry name" value="P-loop containing nucleoside triphosphate hydrolases"/>
    <property type="match status" value="1"/>
</dbReference>
<dbReference type="AlphaFoldDB" id="A0A2H3NWA9"/>
<comment type="subcellular location">
    <subcellularLocation>
        <location evidence="1">Cell inner membrane</location>
        <topology evidence="1">Multi-pass membrane protein</topology>
    </subcellularLocation>
</comment>
<comment type="similarity">
    <text evidence="3">Belongs to the etk/wzc family.</text>
</comment>
<keyword evidence="8 18" id="KW-0812">Transmembrane</keyword>
<dbReference type="Pfam" id="PF13614">
    <property type="entry name" value="AAA_31"/>
    <property type="match status" value="1"/>
</dbReference>
<evidence type="ECO:0000256" key="6">
    <source>
        <dbReference type="ARBA" id="ARBA00022519"/>
    </source>
</evidence>
<dbReference type="InterPro" id="IPR032807">
    <property type="entry name" value="GNVR"/>
</dbReference>
<protein>
    <recommendedName>
        <fullName evidence="4">non-specific protein-tyrosine kinase</fullName>
        <ecNumber evidence="4">2.7.10.2</ecNumber>
    </recommendedName>
</protein>
<accession>A0A2H3NWA9</accession>
<keyword evidence="23" id="KW-1185">Reference proteome</keyword>
<dbReference type="InterPro" id="IPR003856">
    <property type="entry name" value="LPS_length_determ_N"/>
</dbReference>
<evidence type="ECO:0000256" key="18">
    <source>
        <dbReference type="SAM" id="Phobius"/>
    </source>
</evidence>